<protein>
    <submittedName>
        <fullName evidence="1">Uncharacterized protein</fullName>
    </submittedName>
</protein>
<sequence length="93" mass="10893">MNDAEKTPLLNGSVFKTGDDAFQAQEAAFARRYRNATDEEVFQYVRNIAERLGRLPTKHDVPGFTYLKSRFGPWPRMLERAGMKERCRKKRRV</sequence>
<keyword evidence="2" id="KW-1185">Reference proteome</keyword>
<dbReference type="Pfam" id="PF18780">
    <property type="entry name" value="HNH_repeat"/>
    <property type="match status" value="1"/>
</dbReference>
<dbReference type="EMBL" id="FQXV01000010">
    <property type="protein sequence ID" value="SHI15059.1"/>
    <property type="molecule type" value="Genomic_DNA"/>
</dbReference>
<reference evidence="1 2" key="1">
    <citation type="submission" date="2016-11" db="EMBL/GenBank/DDBJ databases">
        <authorList>
            <person name="Jaros S."/>
            <person name="Januszkiewicz K."/>
            <person name="Wedrychowicz H."/>
        </authorList>
    </citation>
    <scope>NUCLEOTIDE SEQUENCE [LARGE SCALE GENOMIC DNA]</scope>
    <source>
        <strain evidence="1 2">DSM 10068</strain>
    </source>
</reference>
<gene>
    <name evidence="1" type="ORF">SAMN02745823_02815</name>
</gene>
<evidence type="ECO:0000313" key="1">
    <source>
        <dbReference type="EMBL" id="SHI15059.1"/>
    </source>
</evidence>
<dbReference type="Proteomes" id="UP000183995">
    <property type="component" value="Unassembled WGS sequence"/>
</dbReference>
<name>A0A1M5YSX7_9FIRM</name>
<organism evidence="1 2">
    <name type="scientific">Sporobacter termitidis DSM 10068</name>
    <dbReference type="NCBI Taxonomy" id="1123282"/>
    <lineage>
        <taxon>Bacteria</taxon>
        <taxon>Bacillati</taxon>
        <taxon>Bacillota</taxon>
        <taxon>Clostridia</taxon>
        <taxon>Eubacteriales</taxon>
        <taxon>Oscillospiraceae</taxon>
        <taxon>Sporobacter</taxon>
    </lineage>
</organism>
<dbReference type="InterPro" id="IPR041025">
    <property type="entry name" value="HNH_repeat"/>
</dbReference>
<evidence type="ECO:0000313" key="2">
    <source>
        <dbReference type="Proteomes" id="UP000183995"/>
    </source>
</evidence>
<dbReference type="STRING" id="1123282.SAMN02745823_02815"/>
<accession>A0A1M5YSX7</accession>
<proteinExistence type="predicted"/>
<dbReference type="AlphaFoldDB" id="A0A1M5YSX7"/>